<organism evidence="8 9">
    <name type="scientific">Croceitalea rosinachiae</name>
    <dbReference type="NCBI Taxonomy" id="3075596"/>
    <lineage>
        <taxon>Bacteria</taxon>
        <taxon>Pseudomonadati</taxon>
        <taxon>Bacteroidota</taxon>
        <taxon>Flavobacteriia</taxon>
        <taxon>Flavobacteriales</taxon>
        <taxon>Flavobacteriaceae</taxon>
        <taxon>Croceitalea</taxon>
    </lineage>
</organism>
<dbReference type="Pfam" id="PF00593">
    <property type="entry name" value="TonB_dep_Rec_b-barrel"/>
    <property type="match status" value="1"/>
</dbReference>
<dbReference type="InterPro" id="IPR037066">
    <property type="entry name" value="Plug_dom_sf"/>
</dbReference>
<dbReference type="SUPFAM" id="SSF49464">
    <property type="entry name" value="Carboxypeptidase regulatory domain-like"/>
    <property type="match status" value="1"/>
</dbReference>
<keyword evidence="2 4" id="KW-0472">Membrane</keyword>
<dbReference type="EMBL" id="JAVRHR010000001">
    <property type="protein sequence ID" value="MDT0606662.1"/>
    <property type="molecule type" value="Genomic_DNA"/>
</dbReference>
<evidence type="ECO:0000259" key="6">
    <source>
        <dbReference type="Pfam" id="PF00593"/>
    </source>
</evidence>
<evidence type="ECO:0000313" key="9">
    <source>
        <dbReference type="Proteomes" id="UP001255246"/>
    </source>
</evidence>
<dbReference type="RefSeq" id="WP_311350210.1">
    <property type="nucleotide sequence ID" value="NZ_JAVRHR010000001.1"/>
</dbReference>
<feature type="domain" description="TonB-dependent receptor-like beta-barrel" evidence="6">
    <location>
        <begin position="448"/>
        <end position="908"/>
    </location>
</feature>
<gene>
    <name evidence="8" type="ORF">RM706_06455</name>
</gene>
<evidence type="ECO:0000259" key="7">
    <source>
        <dbReference type="Pfam" id="PF07715"/>
    </source>
</evidence>
<dbReference type="Pfam" id="PF07715">
    <property type="entry name" value="Plug"/>
    <property type="match status" value="1"/>
</dbReference>
<sequence length="948" mass="105116">MKFKQLLFFTLSCCFTIASFAQDGVLTGTLNDGEFNDVLPFANVLIKGTTTGTTSDFDGKYTLDLEEGTYTIVFSYVGYQTKEITDVIITSGKETIVDVTLNPAANQLDEVVVTTTVSKNTEASVLNLQKRSVALLDGLSIQSIKRTGASDIASAVKNVPGVSVQGGKFVYVRGLGDRYTKSILNGVDVPGLDPDRNTLQLDIFPTNILDNIIVVKSATADQPADFTGGVVDIVTKDFPTKAEYSVSGGVAYNSEMHFNDDYLNYGSSGSQFLGFDNGDRDLPIASNVEIPIPQGATTENLQTVRDLTSRFNPEMAAKRNQSGANFNFGFTAGNQYNLNEDASKRIGYLASVSYRNTTEYFENFIDGQVFRFNNQDKSETELLTDRTQVGDLGTNNVLLTGLAGIALKSEKSKYKLNILHIQNGESNASILNQSNSFINSNSNIRDVLTYVERSITNVLLNGVHTFDETAWTIEWKLSPTRSRIFDKDFRVAPFLINDSDGSLTISPSESGNPTRIWRDLQEINLASKLDITRKHKLFGRDSKFKFGGAYTFKNREFIVDQFNLPTQPQNFANSFGGDPDQILAPENIISVDTGDGTFAERVSGPSDSFDSDITVAAGYISEEFKLSDKINVILGLRAEQFELKYTGSNQNGLVFNDSTILDELDFFPSANLIFDLNEDGNKKIRTSYSRTTARPSFKEASAVQIFDPISSTFFIGNLDVRPTYINNFDLRFESYGEGTNFFAISGFYKTFDDPIELQFFRNATGQIRAVNLSDAIVFGGEIEYRRDLGFIPGLEGWYVNTNVSIIESQQDFGADELDARLDNLRTGQTLDDNRQLQGQSPFLINFGVGYNGRDNGWQGGLFYNVQGETLQIVSQGDIPDVFTEPFHNLKLNLSKEFGKDRNSKISLSFSNILNDKIESFYRPEDAQEQVFSFRDPGQAISLSYSVSF</sequence>
<protein>
    <submittedName>
        <fullName evidence="8">Carboxypeptidase-like regulatory domain-containing protein</fullName>
    </submittedName>
</protein>
<comment type="similarity">
    <text evidence="4">Belongs to the TonB-dependent receptor family.</text>
</comment>
<name>A0ABU3AAU7_9FLAO</name>
<keyword evidence="5" id="KW-0732">Signal</keyword>
<dbReference type="InterPro" id="IPR008969">
    <property type="entry name" value="CarboxyPept-like_regulatory"/>
</dbReference>
<dbReference type="Gene3D" id="2.170.130.10">
    <property type="entry name" value="TonB-dependent receptor, plug domain"/>
    <property type="match status" value="1"/>
</dbReference>
<evidence type="ECO:0000256" key="4">
    <source>
        <dbReference type="RuleBase" id="RU003357"/>
    </source>
</evidence>
<comment type="caution">
    <text evidence="8">The sequence shown here is derived from an EMBL/GenBank/DDBJ whole genome shotgun (WGS) entry which is preliminary data.</text>
</comment>
<reference evidence="8 9" key="1">
    <citation type="submission" date="2023-09" db="EMBL/GenBank/DDBJ databases">
        <authorList>
            <person name="Rey-Velasco X."/>
        </authorList>
    </citation>
    <scope>NUCLEOTIDE SEQUENCE [LARGE SCALE GENOMIC DNA]</scope>
    <source>
        <strain evidence="8 9">F388</strain>
    </source>
</reference>
<proteinExistence type="inferred from homology"/>
<dbReference type="InterPro" id="IPR012910">
    <property type="entry name" value="Plug_dom"/>
</dbReference>
<evidence type="ECO:0000313" key="8">
    <source>
        <dbReference type="EMBL" id="MDT0606662.1"/>
    </source>
</evidence>
<comment type="subcellular location">
    <subcellularLocation>
        <location evidence="1 4">Cell outer membrane</location>
    </subcellularLocation>
</comment>
<keyword evidence="4" id="KW-0798">TonB box</keyword>
<dbReference type="InterPro" id="IPR000531">
    <property type="entry name" value="Beta-barrel_TonB"/>
</dbReference>
<evidence type="ECO:0000256" key="1">
    <source>
        <dbReference type="ARBA" id="ARBA00004442"/>
    </source>
</evidence>
<dbReference type="Gene3D" id="2.40.170.20">
    <property type="entry name" value="TonB-dependent receptor, beta-barrel domain"/>
    <property type="match status" value="1"/>
</dbReference>
<dbReference type="Gene3D" id="2.60.40.1120">
    <property type="entry name" value="Carboxypeptidase-like, regulatory domain"/>
    <property type="match status" value="1"/>
</dbReference>
<dbReference type="PANTHER" id="PTHR40980:SF4">
    <property type="entry name" value="TONB-DEPENDENT RECEPTOR-LIKE BETA-BARREL DOMAIN-CONTAINING PROTEIN"/>
    <property type="match status" value="1"/>
</dbReference>
<feature type="chain" id="PRO_5047179597" evidence="5">
    <location>
        <begin position="22"/>
        <end position="948"/>
    </location>
</feature>
<evidence type="ECO:0000256" key="5">
    <source>
        <dbReference type="SAM" id="SignalP"/>
    </source>
</evidence>
<feature type="domain" description="TonB-dependent receptor plug" evidence="7">
    <location>
        <begin position="139"/>
        <end position="230"/>
    </location>
</feature>
<accession>A0ABU3AAU7</accession>
<evidence type="ECO:0000256" key="3">
    <source>
        <dbReference type="ARBA" id="ARBA00023237"/>
    </source>
</evidence>
<keyword evidence="9" id="KW-1185">Reference proteome</keyword>
<dbReference type="PANTHER" id="PTHR40980">
    <property type="entry name" value="PLUG DOMAIN-CONTAINING PROTEIN"/>
    <property type="match status" value="1"/>
</dbReference>
<dbReference type="SUPFAM" id="SSF56935">
    <property type="entry name" value="Porins"/>
    <property type="match status" value="1"/>
</dbReference>
<dbReference type="InterPro" id="IPR036942">
    <property type="entry name" value="Beta-barrel_TonB_sf"/>
</dbReference>
<keyword evidence="3" id="KW-0998">Cell outer membrane</keyword>
<evidence type="ECO:0000256" key="2">
    <source>
        <dbReference type="ARBA" id="ARBA00023136"/>
    </source>
</evidence>
<feature type="signal peptide" evidence="5">
    <location>
        <begin position="1"/>
        <end position="21"/>
    </location>
</feature>
<dbReference type="Pfam" id="PF13715">
    <property type="entry name" value="CarbopepD_reg_2"/>
    <property type="match status" value="1"/>
</dbReference>
<dbReference type="Proteomes" id="UP001255246">
    <property type="component" value="Unassembled WGS sequence"/>
</dbReference>